<evidence type="ECO:0000259" key="2">
    <source>
        <dbReference type="Pfam" id="PF13456"/>
    </source>
</evidence>
<dbReference type="GO" id="GO:0004523">
    <property type="term" value="F:RNA-DNA hybrid ribonuclease activity"/>
    <property type="evidence" value="ECO:0007669"/>
    <property type="project" value="InterPro"/>
</dbReference>
<accession>A0A371FZW0</accession>
<evidence type="ECO:0000313" key="4">
    <source>
        <dbReference type="Proteomes" id="UP000257109"/>
    </source>
</evidence>
<feature type="region of interest" description="Disordered" evidence="1">
    <location>
        <begin position="159"/>
        <end position="187"/>
    </location>
</feature>
<evidence type="ECO:0000256" key="1">
    <source>
        <dbReference type="SAM" id="MobiDB-lite"/>
    </source>
</evidence>
<dbReference type="PANTHER" id="PTHR48475:SF2">
    <property type="entry name" value="RIBONUCLEASE H"/>
    <property type="match status" value="1"/>
</dbReference>
<protein>
    <submittedName>
        <fullName evidence="3">RnhA</fullName>
    </submittedName>
</protein>
<dbReference type="CDD" id="cd09279">
    <property type="entry name" value="RNase_HI_like"/>
    <property type="match status" value="1"/>
</dbReference>
<name>A0A371FZW0_MUCPR</name>
<dbReference type="PANTHER" id="PTHR48475">
    <property type="entry name" value="RIBONUCLEASE H"/>
    <property type="match status" value="1"/>
</dbReference>
<dbReference type="Pfam" id="PF13456">
    <property type="entry name" value="RVT_3"/>
    <property type="match status" value="1"/>
</dbReference>
<feature type="domain" description="RNase H type-1" evidence="2">
    <location>
        <begin position="36"/>
        <end position="148"/>
    </location>
</feature>
<dbReference type="InterPro" id="IPR012337">
    <property type="entry name" value="RNaseH-like_sf"/>
</dbReference>
<comment type="caution">
    <text evidence="3">The sequence shown here is derived from an EMBL/GenBank/DDBJ whole genome shotgun (WGS) entry which is preliminary data.</text>
</comment>
<proteinExistence type="predicted"/>
<reference evidence="3" key="1">
    <citation type="submission" date="2018-05" db="EMBL/GenBank/DDBJ databases">
        <title>Draft genome of Mucuna pruriens seed.</title>
        <authorList>
            <person name="Nnadi N.E."/>
            <person name="Vos R."/>
            <person name="Hasami M.H."/>
            <person name="Devisetty U.K."/>
            <person name="Aguiy J.C."/>
        </authorList>
    </citation>
    <scope>NUCLEOTIDE SEQUENCE [LARGE SCALE GENOMIC DNA]</scope>
    <source>
        <strain evidence="3">JCA_2017</strain>
    </source>
</reference>
<organism evidence="3 4">
    <name type="scientific">Mucuna pruriens</name>
    <name type="common">Velvet bean</name>
    <name type="synonym">Dolichos pruriens</name>
    <dbReference type="NCBI Taxonomy" id="157652"/>
    <lineage>
        <taxon>Eukaryota</taxon>
        <taxon>Viridiplantae</taxon>
        <taxon>Streptophyta</taxon>
        <taxon>Embryophyta</taxon>
        <taxon>Tracheophyta</taxon>
        <taxon>Spermatophyta</taxon>
        <taxon>Magnoliopsida</taxon>
        <taxon>eudicotyledons</taxon>
        <taxon>Gunneridae</taxon>
        <taxon>Pentapetalae</taxon>
        <taxon>rosids</taxon>
        <taxon>fabids</taxon>
        <taxon>Fabales</taxon>
        <taxon>Fabaceae</taxon>
        <taxon>Papilionoideae</taxon>
        <taxon>50 kb inversion clade</taxon>
        <taxon>NPAAA clade</taxon>
        <taxon>indigoferoid/millettioid clade</taxon>
        <taxon>Phaseoleae</taxon>
        <taxon>Mucuna</taxon>
    </lineage>
</organism>
<dbReference type="AlphaFoldDB" id="A0A371FZW0"/>
<feature type="non-terminal residue" evidence="3">
    <location>
        <position position="1"/>
    </location>
</feature>
<evidence type="ECO:0000313" key="3">
    <source>
        <dbReference type="EMBL" id="RDX83818.1"/>
    </source>
</evidence>
<keyword evidence="4" id="KW-1185">Reference proteome</keyword>
<dbReference type="InterPro" id="IPR002156">
    <property type="entry name" value="RNaseH_domain"/>
</dbReference>
<dbReference type="GO" id="GO:0003676">
    <property type="term" value="F:nucleic acid binding"/>
    <property type="evidence" value="ECO:0007669"/>
    <property type="project" value="InterPro"/>
</dbReference>
<sequence length="187" mass="21179">MLVTPPILTRSTPAPIDECSSNVEEWFLFVDRASNQRGSRVGVILEGPNRVLIKQSLCFEFRASTNQAEYKALLARMKLAGELGVHILMAKSDSKLITSQVNGDYREKDRQLVKYWDKATKLAVAFEKFILLHVPPEQNERVDLLSKLASTQRSDYNHMDESTPQVLLKGRRPRRPLGGQEIETGNI</sequence>
<dbReference type="EMBL" id="QJKJ01007241">
    <property type="protein sequence ID" value="RDX83818.1"/>
    <property type="molecule type" value="Genomic_DNA"/>
</dbReference>
<dbReference type="Proteomes" id="UP000257109">
    <property type="component" value="Unassembled WGS sequence"/>
</dbReference>
<dbReference type="OrthoDB" id="2016287at2759"/>
<dbReference type="InterPro" id="IPR036397">
    <property type="entry name" value="RNaseH_sf"/>
</dbReference>
<dbReference type="SUPFAM" id="SSF53098">
    <property type="entry name" value="Ribonuclease H-like"/>
    <property type="match status" value="1"/>
</dbReference>
<dbReference type="STRING" id="157652.A0A371FZW0"/>
<gene>
    <name evidence="3" type="primary">rnhA</name>
    <name evidence="3" type="ORF">CR513_35230</name>
</gene>
<dbReference type="Gene3D" id="3.30.420.10">
    <property type="entry name" value="Ribonuclease H-like superfamily/Ribonuclease H"/>
    <property type="match status" value="1"/>
</dbReference>